<dbReference type="Gene3D" id="3.40.50.12170">
    <property type="entry name" value="Uncharacterised protein PF07075, DUF1343"/>
    <property type="match status" value="1"/>
</dbReference>
<dbReference type="EMBL" id="UOEP01000228">
    <property type="protein sequence ID" value="VAW24914.1"/>
    <property type="molecule type" value="Genomic_DNA"/>
</dbReference>
<dbReference type="Pfam" id="PF20732">
    <property type="entry name" value="NamZ_C"/>
    <property type="match status" value="1"/>
</dbReference>
<dbReference type="InterPro" id="IPR048502">
    <property type="entry name" value="NamZ_N"/>
</dbReference>
<feature type="domain" description="Peptidoglycan beta-N-acetylmuramidase NamZ N-terminal" evidence="1">
    <location>
        <begin position="35"/>
        <end position="239"/>
    </location>
</feature>
<dbReference type="Gene3D" id="3.90.1150.140">
    <property type="match status" value="1"/>
</dbReference>
<gene>
    <name evidence="3" type="ORF">MNBD_BACTEROID01-2928</name>
</gene>
<feature type="domain" description="Peptidoglycan beta-N-acetylmuramidase NamZ C-terminal" evidence="2">
    <location>
        <begin position="245"/>
        <end position="401"/>
    </location>
</feature>
<dbReference type="PANTHER" id="PTHR42915:SF1">
    <property type="entry name" value="PEPTIDOGLYCAN BETA-N-ACETYLMURAMIDASE NAMZ"/>
    <property type="match status" value="1"/>
</dbReference>
<organism evidence="3">
    <name type="scientific">hydrothermal vent metagenome</name>
    <dbReference type="NCBI Taxonomy" id="652676"/>
    <lineage>
        <taxon>unclassified sequences</taxon>
        <taxon>metagenomes</taxon>
        <taxon>ecological metagenomes</taxon>
    </lineage>
</organism>
<proteinExistence type="predicted"/>
<dbReference type="AlphaFoldDB" id="A0A3B0UYB0"/>
<sequence length="402" mass="45048">MLAALIISNSAYMQTKTGIEVLRENNFDILKGKRVGLITNPTGVDPQLKSTIDILHEAGEVNLVALYGPEHGVRGNFSAGDKVGGSVDPKTGIPVFSLYGKTRKPSKDMLSGIDVLVYDIQDIGARSYTYISTMGLAMEAAAEDNIEFVVLDRPDPLGGNRVEGGLVEDGYFSFVSQYPIPYIYGLTPGELANYLNEEGLLKGGGKCNLKVVEMENWLRNMAFADTQLPWVPTSPHIPRGNSAFFYSVTGIIGELDANSIGIGYTLPFEVFATTWLDGDKLAQRMNRFNLGGVIFRPISFKPYYMKNKGKEHAGVQIYITDYAKVNLTEIQFRLVQAAHELVPGSSIFENNPNRFDMFDKVVGSSRIREKFMENYRYEDIREAWEEPAKKFKREIKKYYLYK</sequence>
<dbReference type="PIRSF" id="PIRSF016719">
    <property type="entry name" value="UCP016719"/>
    <property type="match status" value="1"/>
</dbReference>
<evidence type="ECO:0000313" key="3">
    <source>
        <dbReference type="EMBL" id="VAW24914.1"/>
    </source>
</evidence>
<protein>
    <submittedName>
        <fullName evidence="3">Protein YzbB</fullName>
    </submittedName>
</protein>
<reference evidence="3" key="1">
    <citation type="submission" date="2018-06" db="EMBL/GenBank/DDBJ databases">
        <authorList>
            <person name="Zhirakovskaya E."/>
        </authorList>
    </citation>
    <scope>NUCLEOTIDE SEQUENCE</scope>
</reference>
<name>A0A3B0UYB0_9ZZZZ</name>
<accession>A0A3B0UYB0</accession>
<dbReference type="PANTHER" id="PTHR42915">
    <property type="entry name" value="HYPOTHETICAL 460 KDA PROTEIN IN FEUA-SIGW INTERGENIC REGION [PRECURSOR]"/>
    <property type="match status" value="1"/>
</dbReference>
<dbReference type="GO" id="GO:0033922">
    <property type="term" value="F:peptidoglycan beta-N-acetylmuramidase activity"/>
    <property type="evidence" value="ECO:0007669"/>
    <property type="project" value="InterPro"/>
</dbReference>
<dbReference type="Pfam" id="PF07075">
    <property type="entry name" value="NamZ_N"/>
    <property type="match status" value="1"/>
</dbReference>
<evidence type="ECO:0000259" key="2">
    <source>
        <dbReference type="Pfam" id="PF20732"/>
    </source>
</evidence>
<dbReference type="InterPro" id="IPR008302">
    <property type="entry name" value="NamZ"/>
</dbReference>
<evidence type="ECO:0000259" key="1">
    <source>
        <dbReference type="Pfam" id="PF07075"/>
    </source>
</evidence>
<dbReference type="InterPro" id="IPR048503">
    <property type="entry name" value="NamZ_C"/>
</dbReference>